<accession>A0ABP8YSD7</accession>
<dbReference type="InterPro" id="IPR017552">
    <property type="entry name" value="PHI/rmpB"/>
</dbReference>
<dbReference type="RefSeq" id="WP_345479149.1">
    <property type="nucleotide sequence ID" value="NZ_BAABLP010000001.1"/>
</dbReference>
<protein>
    <submittedName>
        <fullName evidence="3">6-phospho-3-hexuloisomerase</fullName>
    </submittedName>
</protein>
<reference evidence="4" key="1">
    <citation type="journal article" date="2019" name="Int. J. Syst. Evol. Microbiol.">
        <title>The Global Catalogue of Microorganisms (GCM) 10K type strain sequencing project: providing services to taxonomists for standard genome sequencing and annotation.</title>
        <authorList>
            <consortium name="The Broad Institute Genomics Platform"/>
            <consortium name="The Broad Institute Genome Sequencing Center for Infectious Disease"/>
            <person name="Wu L."/>
            <person name="Ma J."/>
        </authorList>
    </citation>
    <scope>NUCLEOTIDE SEQUENCE [LARGE SCALE GENOMIC DNA]</scope>
    <source>
        <strain evidence="4">JCM 19015</strain>
    </source>
</reference>
<evidence type="ECO:0000259" key="2">
    <source>
        <dbReference type="PROSITE" id="PS51464"/>
    </source>
</evidence>
<dbReference type="InterPro" id="IPR046348">
    <property type="entry name" value="SIS_dom_sf"/>
</dbReference>
<dbReference type="Proteomes" id="UP001500121">
    <property type="component" value="Unassembled WGS sequence"/>
</dbReference>
<feature type="domain" description="SIS" evidence="2">
    <location>
        <begin position="37"/>
        <end position="179"/>
    </location>
</feature>
<dbReference type="PROSITE" id="PS51464">
    <property type="entry name" value="SIS"/>
    <property type="match status" value="1"/>
</dbReference>
<comment type="similarity">
    <text evidence="1">Belongs to the SIS family. PHI subfamily.</text>
</comment>
<dbReference type="EMBL" id="BAABLP010000001">
    <property type="protein sequence ID" value="GAA4736327.1"/>
    <property type="molecule type" value="Genomic_DNA"/>
</dbReference>
<dbReference type="NCBIfam" id="TIGR03127">
    <property type="entry name" value="RuMP_HxlB"/>
    <property type="match status" value="1"/>
</dbReference>
<dbReference type="InterPro" id="IPR001347">
    <property type="entry name" value="SIS_dom"/>
</dbReference>
<name>A0ABP8YSD7_9MICO</name>
<comment type="caution">
    <text evidence="3">The sequence shown here is derived from an EMBL/GenBank/DDBJ whole genome shotgun (WGS) entry which is preliminary data.</text>
</comment>
<gene>
    <name evidence="3" type="primary">hxlB</name>
    <name evidence="3" type="ORF">GCM10025783_03060</name>
</gene>
<proteinExistence type="inferred from homology"/>
<dbReference type="PANTHER" id="PTHR43443">
    <property type="entry name" value="3-HEXULOSE-6-PHOSPHATE ISOMERASE"/>
    <property type="match status" value="1"/>
</dbReference>
<sequence length="192" mass="19494">MPAENHDVADALAAIGTEVATVVAALVRSDADGFARVAELVAAAPRVFVLGAGRSGLALRMTAMRLMHLGLDVHVVGEVTTPAIERGDLLVTASGSGTTGVIVRAAETAASVGADVVLVTTAADSDLASTATVALVVPAAAKLDRSGTASAQYAGSLFEQSVVLIGDALFHALWQRSGQSADDLWPRHANLE</sequence>
<dbReference type="Gene3D" id="3.40.50.10490">
    <property type="entry name" value="Glucose-6-phosphate isomerase like protein, domain 1"/>
    <property type="match status" value="1"/>
</dbReference>
<organism evidence="3 4">
    <name type="scientific">Amnibacterium soli</name>
    <dbReference type="NCBI Taxonomy" id="1282736"/>
    <lineage>
        <taxon>Bacteria</taxon>
        <taxon>Bacillati</taxon>
        <taxon>Actinomycetota</taxon>
        <taxon>Actinomycetes</taxon>
        <taxon>Micrococcales</taxon>
        <taxon>Microbacteriaceae</taxon>
        <taxon>Amnibacterium</taxon>
    </lineage>
</organism>
<dbReference type="SUPFAM" id="SSF53697">
    <property type="entry name" value="SIS domain"/>
    <property type="match status" value="1"/>
</dbReference>
<evidence type="ECO:0000313" key="3">
    <source>
        <dbReference type="EMBL" id="GAA4736327.1"/>
    </source>
</evidence>
<evidence type="ECO:0000313" key="4">
    <source>
        <dbReference type="Proteomes" id="UP001500121"/>
    </source>
</evidence>
<dbReference type="CDD" id="cd05005">
    <property type="entry name" value="SIS_PHI"/>
    <property type="match status" value="1"/>
</dbReference>
<keyword evidence="4" id="KW-1185">Reference proteome</keyword>
<evidence type="ECO:0000256" key="1">
    <source>
        <dbReference type="ARBA" id="ARBA00009235"/>
    </source>
</evidence>
<dbReference type="PANTHER" id="PTHR43443:SF1">
    <property type="entry name" value="3-HEXULOSE-6-PHOSPHATE ISOMERASE"/>
    <property type="match status" value="1"/>
</dbReference>
<dbReference type="Pfam" id="PF01380">
    <property type="entry name" value="SIS"/>
    <property type="match status" value="1"/>
</dbReference>